<comment type="caution">
    <text evidence="3">The sequence shown here is derived from an EMBL/GenBank/DDBJ whole genome shotgun (WGS) entry which is preliminary data.</text>
</comment>
<keyword evidence="4" id="KW-1185">Reference proteome</keyword>
<evidence type="ECO:0000313" key="3">
    <source>
        <dbReference type="EMBL" id="KAG6521286.1"/>
    </source>
</evidence>
<feature type="compositionally biased region" description="Basic and acidic residues" evidence="1">
    <location>
        <begin position="126"/>
        <end position="150"/>
    </location>
</feature>
<dbReference type="Proteomes" id="UP000734854">
    <property type="component" value="Unassembled WGS sequence"/>
</dbReference>
<feature type="region of interest" description="Disordered" evidence="1">
    <location>
        <begin position="1"/>
        <end position="28"/>
    </location>
</feature>
<feature type="region of interest" description="Disordered" evidence="1">
    <location>
        <begin position="110"/>
        <end position="172"/>
    </location>
</feature>
<accession>A0A8J5HWH6</accession>
<name>A0A8J5HWH6_ZINOF</name>
<organism evidence="3 4">
    <name type="scientific">Zingiber officinale</name>
    <name type="common">Ginger</name>
    <name type="synonym">Amomum zingiber</name>
    <dbReference type="NCBI Taxonomy" id="94328"/>
    <lineage>
        <taxon>Eukaryota</taxon>
        <taxon>Viridiplantae</taxon>
        <taxon>Streptophyta</taxon>
        <taxon>Embryophyta</taxon>
        <taxon>Tracheophyta</taxon>
        <taxon>Spermatophyta</taxon>
        <taxon>Magnoliopsida</taxon>
        <taxon>Liliopsida</taxon>
        <taxon>Zingiberales</taxon>
        <taxon>Zingiberaceae</taxon>
        <taxon>Zingiber</taxon>
    </lineage>
</organism>
<evidence type="ECO:0000313" key="2">
    <source>
        <dbReference type="EMBL" id="KAG6521285.1"/>
    </source>
</evidence>
<gene>
    <name evidence="2" type="ORF">ZIOFF_018400</name>
    <name evidence="3" type="ORF">ZIOFF_018401</name>
</gene>
<reference evidence="3 4" key="1">
    <citation type="submission" date="2020-08" db="EMBL/GenBank/DDBJ databases">
        <title>Plant Genome Project.</title>
        <authorList>
            <person name="Zhang R.-G."/>
        </authorList>
    </citation>
    <scope>NUCLEOTIDE SEQUENCE [LARGE SCALE GENOMIC DNA]</scope>
    <source>
        <tissue evidence="3">Rhizome</tissue>
    </source>
</reference>
<evidence type="ECO:0000313" key="4">
    <source>
        <dbReference type="Proteomes" id="UP000734854"/>
    </source>
</evidence>
<evidence type="ECO:0000256" key="1">
    <source>
        <dbReference type="SAM" id="MobiDB-lite"/>
    </source>
</evidence>
<feature type="compositionally biased region" description="Pro residues" evidence="1">
    <location>
        <begin position="1"/>
        <end position="10"/>
    </location>
</feature>
<dbReference type="EMBL" id="JACMSC010000005">
    <property type="protein sequence ID" value="KAG6521285.1"/>
    <property type="molecule type" value="Genomic_DNA"/>
</dbReference>
<feature type="compositionally biased region" description="Polar residues" evidence="1">
    <location>
        <begin position="161"/>
        <end position="170"/>
    </location>
</feature>
<sequence>MEEPKLPPPAASGTPSVVSPAGDVTMPRGKKRKLDVDEFRNSDYYKLRLMVKDLRPLFLEGNVLRTPNFQTSKAACEIQNRKFFICFLIKLYFIEMKTMLVLIKKLRGDVDSSENCKSPSQAESSFKVKDEESLEMHVEDEKIEQHETGHDPTIPVKASQPEKNTTVSDSNQEKTHAEWIAEVREKVKQFDVASLGSYVIGGSKIGWNFLVYLGSEPVYYGVTKESFLARRSAK</sequence>
<dbReference type="EMBL" id="JACMSC010000005">
    <property type="protein sequence ID" value="KAG6521286.1"/>
    <property type="molecule type" value="Genomic_DNA"/>
</dbReference>
<feature type="compositionally biased region" description="Polar residues" evidence="1">
    <location>
        <begin position="113"/>
        <end position="124"/>
    </location>
</feature>
<protein>
    <submittedName>
        <fullName evidence="3">Uncharacterized protein</fullName>
    </submittedName>
</protein>
<proteinExistence type="predicted"/>
<dbReference type="AlphaFoldDB" id="A0A8J5HWH6"/>
<dbReference type="PANTHER" id="PTHR35459">
    <property type="entry name" value="T1N6.14 PROTEIN"/>
    <property type="match status" value="1"/>
</dbReference>
<dbReference type="PANTHER" id="PTHR35459:SF2">
    <property type="entry name" value="T1N6.14 PROTEIN"/>
    <property type="match status" value="1"/>
</dbReference>